<organism evidence="2 3">
    <name type="scientific">Caenorhabditis tropicalis</name>
    <dbReference type="NCBI Taxonomy" id="1561998"/>
    <lineage>
        <taxon>Eukaryota</taxon>
        <taxon>Metazoa</taxon>
        <taxon>Ecdysozoa</taxon>
        <taxon>Nematoda</taxon>
        <taxon>Chromadorea</taxon>
        <taxon>Rhabditida</taxon>
        <taxon>Rhabditina</taxon>
        <taxon>Rhabditomorpha</taxon>
        <taxon>Rhabditoidea</taxon>
        <taxon>Rhabditidae</taxon>
        <taxon>Peloderinae</taxon>
        <taxon>Caenorhabditis</taxon>
    </lineage>
</organism>
<evidence type="ECO:0000313" key="3">
    <source>
        <dbReference type="WBParaSite" id="Csp11.Scaffold630.g21952.t1"/>
    </source>
</evidence>
<accession>A0A1I7V3A1</accession>
<dbReference type="WBParaSite" id="Csp11.Scaffold630.g21952.t1">
    <property type="protein sequence ID" value="Csp11.Scaffold630.g21952.t1"/>
    <property type="gene ID" value="Csp11.Scaffold630.g21952"/>
</dbReference>
<evidence type="ECO:0000256" key="1">
    <source>
        <dbReference type="SAM" id="MobiDB-lite"/>
    </source>
</evidence>
<reference evidence="3" key="1">
    <citation type="submission" date="2016-11" db="UniProtKB">
        <authorList>
            <consortium name="WormBaseParasite"/>
        </authorList>
    </citation>
    <scope>IDENTIFICATION</scope>
</reference>
<name>A0A1I7V3A1_9PELO</name>
<evidence type="ECO:0000313" key="2">
    <source>
        <dbReference type="Proteomes" id="UP000095282"/>
    </source>
</evidence>
<protein>
    <submittedName>
        <fullName evidence="3">Anaphase-promoting complex subunit 15</fullName>
    </submittedName>
</protein>
<sequence length="156" mass="17552">MSCTIIPAATAAATPKTTVKSPYVFTKVTPHPSNPYALIIPDFYQLLADHLAWSRGIHGINSEDEREAMREVTGDTSSSDDETEESCVEEEDAATMGFVRGEGELDYETDDKADDEEDPTDDEDEMTIEEMIAQEDRPGHKAMMMAFMEFYRQQRL</sequence>
<proteinExistence type="predicted"/>
<feature type="compositionally biased region" description="Acidic residues" evidence="1">
    <location>
        <begin position="78"/>
        <end position="93"/>
    </location>
</feature>
<keyword evidence="2" id="KW-1185">Reference proteome</keyword>
<feature type="compositionally biased region" description="Basic and acidic residues" evidence="1">
    <location>
        <begin position="61"/>
        <end position="73"/>
    </location>
</feature>
<feature type="compositionally biased region" description="Acidic residues" evidence="1">
    <location>
        <begin position="104"/>
        <end position="126"/>
    </location>
</feature>
<dbReference type="AlphaFoldDB" id="A0A1I7V3A1"/>
<feature type="region of interest" description="Disordered" evidence="1">
    <location>
        <begin position="61"/>
        <end position="126"/>
    </location>
</feature>
<dbReference type="Proteomes" id="UP000095282">
    <property type="component" value="Unplaced"/>
</dbReference>